<dbReference type="AlphaFoldDB" id="A0A067PFQ1"/>
<feature type="region of interest" description="Disordered" evidence="1">
    <location>
        <begin position="160"/>
        <end position="193"/>
    </location>
</feature>
<gene>
    <name evidence="3" type="ORF">JAAARDRAFT_89382</name>
</gene>
<feature type="non-terminal residue" evidence="3">
    <location>
        <position position="193"/>
    </location>
</feature>
<organism evidence="3 4">
    <name type="scientific">Jaapia argillacea MUCL 33604</name>
    <dbReference type="NCBI Taxonomy" id="933084"/>
    <lineage>
        <taxon>Eukaryota</taxon>
        <taxon>Fungi</taxon>
        <taxon>Dikarya</taxon>
        <taxon>Basidiomycota</taxon>
        <taxon>Agaricomycotina</taxon>
        <taxon>Agaricomycetes</taxon>
        <taxon>Agaricomycetidae</taxon>
        <taxon>Jaapiales</taxon>
        <taxon>Jaapiaceae</taxon>
        <taxon>Jaapia</taxon>
    </lineage>
</organism>
<evidence type="ECO:0000313" key="3">
    <source>
        <dbReference type="EMBL" id="KDQ49301.1"/>
    </source>
</evidence>
<evidence type="ECO:0000259" key="2">
    <source>
        <dbReference type="Pfam" id="PF03732"/>
    </source>
</evidence>
<sequence>VYNGAADATIYVKFVHDSWDYCSDREIEKSKRVRYVSHFLSGTALKYYTVVVSRSSSEWSLLKFFKGLFDYCFSKNFRQMQRTELRRCNQGSLSVREYAHKLLVYFKIIGMIGKSKQVDKLWNGLCHDIQSQLWKAYLNPETASWEKVVEVAEIIEKAESVDHGSRSHNNNIGPSNPKPRGPGGSRNGQSSFR</sequence>
<evidence type="ECO:0000313" key="4">
    <source>
        <dbReference type="Proteomes" id="UP000027265"/>
    </source>
</evidence>
<dbReference type="Proteomes" id="UP000027265">
    <property type="component" value="Unassembled WGS sequence"/>
</dbReference>
<feature type="domain" description="Retrotransposon gag" evidence="2">
    <location>
        <begin position="35"/>
        <end position="125"/>
    </location>
</feature>
<reference evidence="4" key="1">
    <citation type="journal article" date="2014" name="Proc. Natl. Acad. Sci. U.S.A.">
        <title>Extensive sampling of basidiomycete genomes demonstrates inadequacy of the white-rot/brown-rot paradigm for wood decay fungi.</title>
        <authorList>
            <person name="Riley R."/>
            <person name="Salamov A.A."/>
            <person name="Brown D.W."/>
            <person name="Nagy L.G."/>
            <person name="Floudas D."/>
            <person name="Held B.W."/>
            <person name="Levasseur A."/>
            <person name="Lombard V."/>
            <person name="Morin E."/>
            <person name="Otillar R."/>
            <person name="Lindquist E.A."/>
            <person name="Sun H."/>
            <person name="LaButti K.M."/>
            <person name="Schmutz J."/>
            <person name="Jabbour D."/>
            <person name="Luo H."/>
            <person name="Baker S.E."/>
            <person name="Pisabarro A.G."/>
            <person name="Walton J.D."/>
            <person name="Blanchette R.A."/>
            <person name="Henrissat B."/>
            <person name="Martin F."/>
            <person name="Cullen D."/>
            <person name="Hibbett D.S."/>
            <person name="Grigoriev I.V."/>
        </authorList>
    </citation>
    <scope>NUCLEOTIDE SEQUENCE [LARGE SCALE GENOMIC DNA]</scope>
    <source>
        <strain evidence="4">MUCL 33604</strain>
    </source>
</reference>
<dbReference type="OrthoDB" id="3267748at2759"/>
<evidence type="ECO:0000256" key="1">
    <source>
        <dbReference type="SAM" id="MobiDB-lite"/>
    </source>
</evidence>
<dbReference type="HOGENOM" id="CLU_108608_0_0_1"/>
<protein>
    <recommendedName>
        <fullName evidence="2">Retrotransposon gag domain-containing protein</fullName>
    </recommendedName>
</protein>
<feature type="non-terminal residue" evidence="3">
    <location>
        <position position="1"/>
    </location>
</feature>
<name>A0A067PFQ1_9AGAM</name>
<keyword evidence="4" id="KW-1185">Reference proteome</keyword>
<accession>A0A067PFQ1</accession>
<dbReference type="EMBL" id="KL197790">
    <property type="protein sequence ID" value="KDQ49301.1"/>
    <property type="molecule type" value="Genomic_DNA"/>
</dbReference>
<dbReference type="Pfam" id="PF03732">
    <property type="entry name" value="Retrotrans_gag"/>
    <property type="match status" value="1"/>
</dbReference>
<proteinExistence type="predicted"/>
<dbReference type="InterPro" id="IPR005162">
    <property type="entry name" value="Retrotrans_gag_dom"/>
</dbReference>
<dbReference type="InParanoid" id="A0A067PFQ1"/>
<dbReference type="STRING" id="933084.A0A067PFQ1"/>